<dbReference type="InterPro" id="IPR001766">
    <property type="entry name" value="Fork_head_dom"/>
</dbReference>
<dbReference type="CDD" id="cd20022">
    <property type="entry name" value="FH_FOXH"/>
    <property type="match status" value="1"/>
</dbReference>
<evidence type="ECO:0000256" key="4">
    <source>
        <dbReference type="ARBA" id="ARBA00023159"/>
    </source>
</evidence>
<dbReference type="PANTHER" id="PTHR47316:SF1">
    <property type="entry name" value="FORKHEAD BOX PROTEIN H1"/>
    <property type="match status" value="1"/>
</dbReference>
<dbReference type="PROSITE" id="PS00658">
    <property type="entry name" value="FORK_HEAD_2"/>
    <property type="match status" value="1"/>
</dbReference>
<evidence type="ECO:0000256" key="6">
    <source>
        <dbReference type="ARBA" id="ARBA00023242"/>
    </source>
</evidence>
<evidence type="ECO:0000256" key="1">
    <source>
        <dbReference type="ARBA" id="ARBA00004123"/>
    </source>
</evidence>
<evidence type="ECO:0000313" key="11">
    <source>
        <dbReference type="Proteomes" id="UP001044222"/>
    </source>
</evidence>
<dbReference type="EMBL" id="JAFIRN010000004">
    <property type="protein sequence ID" value="KAG5849831.1"/>
    <property type="molecule type" value="Genomic_DNA"/>
</dbReference>
<keyword evidence="5" id="KW-0804">Transcription</keyword>
<sequence length="538" mass="58496">MTKHWGGQSLLAPPAITYLPTRSFGAQHDHHLDFASDAQESNAHPACPPPPSIVARSTPAPRWNGNPSPWPAQDPSWQERPTTAVPVACGTASMDSEMPRDHSRKPAQFCPAAPRGQDQPVKQQRSEHPDPWDQEANSKGSRKKNYQRYPKPPYSYLAMIAMVIQNSPEKKLTLSQILKEISTLFPFFKGNYKGWRDSVRHNLSSYDCFVKVLKDPGKPQGKGNFWVVELSRVPLELLKRQNTAVSRQDETVFAQDLAPYILQGHAHKPRRRATPSRPRAGPAPRAARPAGGPVPSQAGLLLRHRLAPAQPAPRQRHGGGSGPGTPGESTTPAPKPAPTRGRSSRPRPPHTRGALPRSPAEPPPARPAPRLPPPSSSSSSSSDEDWRGGKRGPRGTRARAGSRLPPAPHKASRRSAAPPWELPTSYAKYAPPNVVAPPSMRFSGGPSFLPLGGLPFYSYRGPPAGSGGHFMSHAYWPLLPGRVPLQAPPLLMDLDSLLQSVPPNKSVFDVLGPSQSPHPPQGQYGLQSAPPLTRYPQY</sequence>
<dbReference type="Proteomes" id="UP001044222">
    <property type="component" value="Unassembled WGS sequence"/>
</dbReference>
<feature type="compositionally biased region" description="Low complexity" evidence="8">
    <location>
        <begin position="275"/>
        <end position="293"/>
    </location>
</feature>
<proteinExistence type="predicted"/>
<comment type="subcellular location">
    <subcellularLocation>
        <location evidence="1 7">Nucleus</location>
    </subcellularLocation>
</comment>
<evidence type="ECO:0000313" key="10">
    <source>
        <dbReference type="EMBL" id="KAG5849831.1"/>
    </source>
</evidence>
<dbReference type="Gene3D" id="1.10.10.10">
    <property type="entry name" value="Winged helix-like DNA-binding domain superfamily/Winged helix DNA-binding domain"/>
    <property type="match status" value="1"/>
</dbReference>
<evidence type="ECO:0000256" key="7">
    <source>
        <dbReference type="PROSITE-ProRule" id="PRU00089"/>
    </source>
</evidence>
<feature type="compositionally biased region" description="Pro residues" evidence="8">
    <location>
        <begin position="359"/>
        <end position="375"/>
    </location>
</feature>
<reference evidence="10" key="1">
    <citation type="submission" date="2021-01" db="EMBL/GenBank/DDBJ databases">
        <title>A chromosome-scale assembly of European eel, Anguilla anguilla.</title>
        <authorList>
            <person name="Henkel C."/>
            <person name="Jong-Raadsen S.A."/>
            <person name="Dufour S."/>
            <person name="Weltzien F.-A."/>
            <person name="Palstra A.P."/>
            <person name="Pelster B."/>
            <person name="Spaink H.P."/>
            <person name="Van Den Thillart G.E."/>
            <person name="Jansen H."/>
            <person name="Zahm M."/>
            <person name="Klopp C."/>
            <person name="Cedric C."/>
            <person name="Louis A."/>
            <person name="Berthelot C."/>
            <person name="Parey E."/>
            <person name="Roest Crollius H."/>
            <person name="Montfort J."/>
            <person name="Robinson-Rechavi M."/>
            <person name="Bucao C."/>
            <person name="Bouchez O."/>
            <person name="Gislard M."/>
            <person name="Lluch J."/>
            <person name="Milhes M."/>
            <person name="Lampietro C."/>
            <person name="Lopez Roques C."/>
            <person name="Donnadieu C."/>
            <person name="Braasch I."/>
            <person name="Desvignes T."/>
            <person name="Postlethwait J."/>
            <person name="Bobe J."/>
            <person name="Guiguen Y."/>
            <person name="Dirks R."/>
        </authorList>
    </citation>
    <scope>NUCLEOTIDE SEQUENCE</scope>
    <source>
        <strain evidence="10">Tag_6206</strain>
        <tissue evidence="10">Liver</tissue>
    </source>
</reference>
<feature type="region of interest" description="Disordered" evidence="8">
    <location>
        <begin position="509"/>
        <end position="538"/>
    </location>
</feature>
<evidence type="ECO:0000256" key="8">
    <source>
        <dbReference type="SAM" id="MobiDB-lite"/>
    </source>
</evidence>
<dbReference type="SUPFAM" id="SSF46785">
    <property type="entry name" value="Winged helix' DNA-binding domain"/>
    <property type="match status" value="1"/>
</dbReference>
<evidence type="ECO:0000259" key="9">
    <source>
        <dbReference type="PROSITE" id="PS50039"/>
    </source>
</evidence>
<dbReference type="PRINTS" id="PR00053">
    <property type="entry name" value="FORKHEAD"/>
</dbReference>
<evidence type="ECO:0000256" key="5">
    <source>
        <dbReference type="ARBA" id="ARBA00023163"/>
    </source>
</evidence>
<keyword evidence="6 7" id="KW-0539">Nucleus</keyword>
<dbReference type="GO" id="GO:0000976">
    <property type="term" value="F:transcription cis-regulatory region binding"/>
    <property type="evidence" value="ECO:0007669"/>
    <property type="project" value="TreeGrafter"/>
</dbReference>
<feature type="DNA-binding region" description="Fork-head" evidence="7">
    <location>
        <begin position="151"/>
        <end position="229"/>
    </location>
</feature>
<evidence type="ECO:0000256" key="3">
    <source>
        <dbReference type="ARBA" id="ARBA00023125"/>
    </source>
</evidence>
<dbReference type="InterPro" id="IPR036390">
    <property type="entry name" value="WH_DNA-bd_sf"/>
</dbReference>
<keyword evidence="2" id="KW-0805">Transcription regulation</keyword>
<protein>
    <recommendedName>
        <fullName evidence="9">Fork-head domain-containing protein</fullName>
    </recommendedName>
</protein>
<keyword evidence="11" id="KW-1185">Reference proteome</keyword>
<feature type="region of interest" description="Disordered" evidence="8">
    <location>
        <begin position="29"/>
        <end position="81"/>
    </location>
</feature>
<feature type="compositionally biased region" description="Basic residues" evidence="8">
    <location>
        <begin position="265"/>
        <end position="274"/>
    </location>
</feature>
<gene>
    <name evidence="10" type="ORF">ANANG_G00075870</name>
</gene>
<keyword evidence="4" id="KW-0010">Activator</keyword>
<dbReference type="SMART" id="SM00339">
    <property type="entry name" value="FH"/>
    <property type="match status" value="1"/>
</dbReference>
<dbReference type="GO" id="GO:0032444">
    <property type="term" value="C:activin responsive factor complex"/>
    <property type="evidence" value="ECO:0007669"/>
    <property type="project" value="TreeGrafter"/>
</dbReference>
<dbReference type="PROSITE" id="PS50039">
    <property type="entry name" value="FORK_HEAD_3"/>
    <property type="match status" value="1"/>
</dbReference>
<feature type="region of interest" description="Disordered" evidence="8">
    <location>
        <begin position="93"/>
        <end position="148"/>
    </location>
</feature>
<dbReference type="GO" id="GO:0046332">
    <property type="term" value="F:SMAD binding"/>
    <property type="evidence" value="ECO:0007669"/>
    <property type="project" value="UniProtKB-ARBA"/>
</dbReference>
<dbReference type="FunFam" id="1.10.10.10:FF:000278">
    <property type="entry name" value="Forkhead box protein H1"/>
    <property type="match status" value="1"/>
</dbReference>
<comment type="caution">
    <text evidence="10">The sequence shown here is derived from an EMBL/GenBank/DDBJ whole genome shotgun (WGS) entry which is preliminary data.</text>
</comment>
<dbReference type="InterPro" id="IPR047511">
    <property type="entry name" value="FH_FOXH1"/>
</dbReference>
<dbReference type="PANTHER" id="PTHR47316">
    <property type="entry name" value="FORKHEAD BOX PROTEIN H1"/>
    <property type="match status" value="1"/>
</dbReference>
<dbReference type="GO" id="GO:0007179">
    <property type="term" value="P:transforming growth factor beta receptor signaling pathway"/>
    <property type="evidence" value="ECO:0007669"/>
    <property type="project" value="TreeGrafter"/>
</dbReference>
<evidence type="ECO:0000256" key="2">
    <source>
        <dbReference type="ARBA" id="ARBA00023015"/>
    </source>
</evidence>
<dbReference type="InterPro" id="IPR030456">
    <property type="entry name" value="TF_fork_head_CS_2"/>
</dbReference>
<dbReference type="InterPro" id="IPR052327">
    <property type="entry name" value="Activin_resp_transcr_regulator"/>
</dbReference>
<dbReference type="Pfam" id="PF00250">
    <property type="entry name" value="Forkhead"/>
    <property type="match status" value="1"/>
</dbReference>
<name>A0A9D3MKY4_ANGAN</name>
<keyword evidence="3 7" id="KW-0238">DNA-binding</keyword>
<dbReference type="AlphaFoldDB" id="A0A9D3MKY4"/>
<accession>A0A9D3MKY4</accession>
<organism evidence="10 11">
    <name type="scientific">Anguilla anguilla</name>
    <name type="common">European freshwater eel</name>
    <name type="synonym">Muraena anguilla</name>
    <dbReference type="NCBI Taxonomy" id="7936"/>
    <lineage>
        <taxon>Eukaryota</taxon>
        <taxon>Metazoa</taxon>
        <taxon>Chordata</taxon>
        <taxon>Craniata</taxon>
        <taxon>Vertebrata</taxon>
        <taxon>Euteleostomi</taxon>
        <taxon>Actinopterygii</taxon>
        <taxon>Neopterygii</taxon>
        <taxon>Teleostei</taxon>
        <taxon>Anguilliformes</taxon>
        <taxon>Anguillidae</taxon>
        <taxon>Anguilla</taxon>
    </lineage>
</organism>
<dbReference type="GO" id="GO:0001228">
    <property type="term" value="F:DNA-binding transcription activator activity, RNA polymerase II-specific"/>
    <property type="evidence" value="ECO:0007669"/>
    <property type="project" value="TreeGrafter"/>
</dbReference>
<dbReference type="InterPro" id="IPR036388">
    <property type="entry name" value="WH-like_DNA-bd_sf"/>
</dbReference>
<feature type="region of interest" description="Disordered" evidence="8">
    <location>
        <begin position="263"/>
        <end position="297"/>
    </location>
</feature>
<feature type="domain" description="Fork-head" evidence="9">
    <location>
        <begin position="151"/>
        <end position="229"/>
    </location>
</feature>
<feature type="region of interest" description="Disordered" evidence="8">
    <location>
        <begin position="309"/>
        <end position="419"/>
    </location>
</feature>